<sequence>MFWPMIAIALGFLGIAVLGVLAIKVFVEAQRLGRQVADTTRKVNRAAEELERAAVDLAGAGETLR</sequence>
<evidence type="ECO:0000313" key="3">
    <source>
        <dbReference type="Proteomes" id="UP000271554"/>
    </source>
</evidence>
<evidence type="ECO:0000256" key="1">
    <source>
        <dbReference type="SAM" id="Coils"/>
    </source>
</evidence>
<dbReference type="AlphaFoldDB" id="A0A387HR23"/>
<name>A0A387HR23_9ACTN</name>
<accession>A0A387HR23</accession>
<proteinExistence type="predicted"/>
<dbReference type="OrthoDB" id="4335231at2"/>
<keyword evidence="3" id="KW-1185">Reference proteome</keyword>
<protein>
    <recommendedName>
        <fullName evidence="4">Secreted protein</fullName>
    </recommendedName>
</protein>
<organism evidence="2 3">
    <name type="scientific">Streptomyces hundungensis</name>
    <dbReference type="NCBI Taxonomy" id="1077946"/>
    <lineage>
        <taxon>Bacteria</taxon>
        <taxon>Bacillati</taxon>
        <taxon>Actinomycetota</taxon>
        <taxon>Actinomycetes</taxon>
        <taxon>Kitasatosporales</taxon>
        <taxon>Streptomycetaceae</taxon>
        <taxon>Streptomyces</taxon>
    </lineage>
</organism>
<dbReference type="RefSeq" id="WP_120724992.1">
    <property type="nucleotide sequence ID" value="NZ_CP032698.1"/>
</dbReference>
<dbReference type="KEGG" id="shun:DWB77_06120"/>
<evidence type="ECO:0000313" key="2">
    <source>
        <dbReference type="EMBL" id="AYG83918.1"/>
    </source>
</evidence>
<dbReference type="EMBL" id="CP032698">
    <property type="protein sequence ID" value="AYG83918.1"/>
    <property type="molecule type" value="Genomic_DNA"/>
</dbReference>
<evidence type="ECO:0008006" key="4">
    <source>
        <dbReference type="Google" id="ProtNLM"/>
    </source>
</evidence>
<reference evidence="2 3" key="1">
    <citation type="submission" date="2018-10" db="EMBL/GenBank/DDBJ databases">
        <title>Relationship between Morphology and Antimicrobial Activity in Streptomyces.</title>
        <authorList>
            <person name="Kang H.J."/>
            <person name="Kim S.B."/>
        </authorList>
    </citation>
    <scope>NUCLEOTIDE SEQUENCE [LARGE SCALE GENOMIC DNA]</scope>
    <source>
        <strain evidence="2 3">BH38</strain>
    </source>
</reference>
<gene>
    <name evidence="2" type="ORF">DWB77_06120</name>
</gene>
<keyword evidence="1" id="KW-0175">Coiled coil</keyword>
<feature type="coiled-coil region" evidence="1">
    <location>
        <begin position="29"/>
        <end position="56"/>
    </location>
</feature>
<dbReference type="Proteomes" id="UP000271554">
    <property type="component" value="Chromosome"/>
</dbReference>